<dbReference type="EMBL" id="QFVP01000041">
    <property type="protein sequence ID" value="THE33619.1"/>
    <property type="molecule type" value="Genomic_DNA"/>
</dbReference>
<dbReference type="PROSITE" id="PS51736">
    <property type="entry name" value="RECOMBINASES_3"/>
    <property type="match status" value="1"/>
</dbReference>
<protein>
    <recommendedName>
        <fullName evidence="2">Resolvase/invertase-type recombinase catalytic domain-containing protein</fullName>
    </recommendedName>
</protein>
<dbReference type="SUPFAM" id="SSF53041">
    <property type="entry name" value="Resolvase-like"/>
    <property type="match status" value="1"/>
</dbReference>
<dbReference type="Gene3D" id="1.10.10.60">
    <property type="entry name" value="Homeodomain-like"/>
    <property type="match status" value="1"/>
</dbReference>
<dbReference type="Pfam" id="PF00239">
    <property type="entry name" value="Resolvase"/>
    <property type="match status" value="1"/>
</dbReference>
<dbReference type="InterPro" id="IPR006120">
    <property type="entry name" value="Resolvase_HTH_dom"/>
</dbReference>
<feature type="domain" description="Resolvase/invertase-type recombinase catalytic" evidence="2">
    <location>
        <begin position="1"/>
        <end position="49"/>
    </location>
</feature>
<gene>
    <name evidence="3" type="ORF">DJ535_24095</name>
</gene>
<proteinExistence type="inferred from homology"/>
<dbReference type="InterPro" id="IPR009057">
    <property type="entry name" value="Homeodomain-like_sf"/>
</dbReference>
<evidence type="ECO:0000256" key="1">
    <source>
        <dbReference type="ARBA" id="ARBA00009913"/>
    </source>
</evidence>
<evidence type="ECO:0000313" key="3">
    <source>
        <dbReference type="EMBL" id="THE33619.1"/>
    </source>
</evidence>
<dbReference type="Proteomes" id="UP000306790">
    <property type="component" value="Unassembled WGS sequence"/>
</dbReference>
<sequence>HQQKGMISLSPPTICNSAVVTILSAVAQAERRRILERTNEGRQEARLKGIRFGRKRIIDRNSVLALHQQGTGATDIARRLSIARSTVYKILEDESRVNLSKI</sequence>
<dbReference type="InterPro" id="IPR006119">
    <property type="entry name" value="Resolv_N"/>
</dbReference>
<name>A0ABY2PMW9_9ENTR</name>
<evidence type="ECO:0000259" key="2">
    <source>
        <dbReference type="PROSITE" id="PS51736"/>
    </source>
</evidence>
<dbReference type="Pfam" id="PF02796">
    <property type="entry name" value="HTH_7"/>
    <property type="match status" value="1"/>
</dbReference>
<dbReference type="SUPFAM" id="SSF46689">
    <property type="entry name" value="Homeodomain-like"/>
    <property type="match status" value="1"/>
</dbReference>
<dbReference type="RefSeq" id="WP_060616034.1">
    <property type="nucleotide sequence ID" value="NZ_QFVP01000041.1"/>
</dbReference>
<evidence type="ECO:0000313" key="4">
    <source>
        <dbReference type="Proteomes" id="UP000306790"/>
    </source>
</evidence>
<comment type="similarity">
    <text evidence="1">Belongs to the site-specific recombinase resolvase family.</text>
</comment>
<feature type="non-terminal residue" evidence="3">
    <location>
        <position position="1"/>
    </location>
</feature>
<keyword evidence="4" id="KW-1185">Reference proteome</keyword>
<accession>A0ABY2PMW9</accession>
<organism evidence="3 4">
    <name type="scientific">Citrobacter murliniae</name>
    <dbReference type="NCBI Taxonomy" id="67829"/>
    <lineage>
        <taxon>Bacteria</taxon>
        <taxon>Pseudomonadati</taxon>
        <taxon>Pseudomonadota</taxon>
        <taxon>Gammaproteobacteria</taxon>
        <taxon>Enterobacterales</taxon>
        <taxon>Enterobacteriaceae</taxon>
        <taxon>Citrobacter</taxon>
        <taxon>Citrobacter freundii complex</taxon>
    </lineage>
</organism>
<comment type="caution">
    <text evidence="3">The sequence shown here is derived from an EMBL/GenBank/DDBJ whole genome shotgun (WGS) entry which is preliminary data.</text>
</comment>
<dbReference type="Gene3D" id="6.10.250.10">
    <property type="match status" value="1"/>
</dbReference>
<dbReference type="InterPro" id="IPR036162">
    <property type="entry name" value="Resolvase-like_N_sf"/>
</dbReference>
<reference evidence="3 4" key="1">
    <citation type="submission" date="2018-05" db="EMBL/GenBank/DDBJ databases">
        <title>Isolation and genomic analyses of lactose-positive bacteria from faecal samples of preterm neonates.</title>
        <authorList>
            <person name="Chen Y."/>
            <person name="Brook T.C."/>
            <person name="O'Neill I."/>
            <person name="Soe C.Z."/>
            <person name="Hall L.J."/>
            <person name="Hoyles L."/>
        </authorList>
    </citation>
    <scope>NUCLEOTIDE SEQUENCE [LARGE SCALE GENOMIC DNA]</scope>
    <source>
        <strain evidence="3 4">P080C CL</strain>
    </source>
</reference>